<feature type="region of interest" description="Disordered" evidence="1">
    <location>
        <begin position="160"/>
        <end position="185"/>
    </location>
</feature>
<protein>
    <submittedName>
        <fullName evidence="2">Uncharacterized protein</fullName>
    </submittedName>
</protein>
<evidence type="ECO:0000313" key="2">
    <source>
        <dbReference type="EMBL" id="MBJ7593642.1"/>
    </source>
</evidence>
<evidence type="ECO:0000313" key="3">
    <source>
        <dbReference type="Proteomes" id="UP000606991"/>
    </source>
</evidence>
<name>A0A934JY24_9BACT</name>
<dbReference type="RefSeq" id="WP_337309111.1">
    <property type="nucleotide sequence ID" value="NZ_JAEKNS010000031.1"/>
</dbReference>
<dbReference type="Proteomes" id="UP000606991">
    <property type="component" value="Unassembled WGS sequence"/>
</dbReference>
<reference evidence="2 3" key="1">
    <citation type="submission" date="2020-10" db="EMBL/GenBank/DDBJ databases">
        <title>Ca. Dormibacterota MAGs.</title>
        <authorList>
            <person name="Montgomery K."/>
        </authorList>
    </citation>
    <scope>NUCLEOTIDE SEQUENCE [LARGE SCALE GENOMIC DNA]</scope>
    <source>
        <strain evidence="2">SC8812_S17_18</strain>
    </source>
</reference>
<gene>
    <name evidence="2" type="ORF">JF886_02070</name>
</gene>
<organism evidence="2 3">
    <name type="scientific">Candidatus Aeolococcus gillhamiae</name>
    <dbReference type="NCBI Taxonomy" id="3127015"/>
    <lineage>
        <taxon>Bacteria</taxon>
        <taxon>Bacillati</taxon>
        <taxon>Candidatus Dormiibacterota</taxon>
        <taxon>Candidatus Dormibacteria</taxon>
        <taxon>Candidatus Aeolococcales</taxon>
        <taxon>Candidatus Aeolococcaceae</taxon>
        <taxon>Candidatus Aeolococcus</taxon>
    </lineage>
</organism>
<feature type="compositionally biased region" description="Polar residues" evidence="1">
    <location>
        <begin position="162"/>
        <end position="176"/>
    </location>
</feature>
<accession>A0A934JY24</accession>
<comment type="caution">
    <text evidence="2">The sequence shown here is derived from an EMBL/GenBank/DDBJ whole genome shotgun (WGS) entry which is preliminary data.</text>
</comment>
<evidence type="ECO:0000256" key="1">
    <source>
        <dbReference type="SAM" id="MobiDB-lite"/>
    </source>
</evidence>
<dbReference type="AlphaFoldDB" id="A0A934JY24"/>
<sequence length="185" mass="19654">MDPAVSPKHPGTAFMELQFYPPGWVKWPAAAVAGGTSCDATKWCIALNIDSLSEDPVTGKTLNDTCTAAIGGNIEYINFAFLTKNGKSFAPANPIQATPATTLTPDPQKTFFMNSGDRISVTLHDTEHGLRTQVNDLTPGESGSMTSSAANGFGMIKYAPTRQPSARTSLTTSTRCTAPRRSRPA</sequence>
<proteinExistence type="predicted"/>
<dbReference type="EMBL" id="JAEKNS010000031">
    <property type="protein sequence ID" value="MBJ7593642.1"/>
    <property type="molecule type" value="Genomic_DNA"/>
</dbReference>